<dbReference type="HOGENOM" id="CLU_038931_1_0_10"/>
<dbReference type="Pfam" id="PF09949">
    <property type="entry name" value="APP1_cat"/>
    <property type="match status" value="1"/>
</dbReference>
<dbReference type="PANTHER" id="PTHR28208:SF3">
    <property type="entry name" value="PHOSPHATIDATE PHOSPHATASE APP1"/>
    <property type="match status" value="1"/>
</dbReference>
<name>H2BWF1_GILLR</name>
<dbReference type="AlphaFoldDB" id="H2BWF1"/>
<organism evidence="2 3">
    <name type="scientific">Gillisia limnaea (strain DSM 15749 / LMG 21470 / R-8282)</name>
    <dbReference type="NCBI Taxonomy" id="865937"/>
    <lineage>
        <taxon>Bacteria</taxon>
        <taxon>Pseudomonadati</taxon>
        <taxon>Bacteroidota</taxon>
        <taxon>Flavobacteriia</taxon>
        <taxon>Flavobacteriales</taxon>
        <taxon>Flavobacteriaceae</taxon>
        <taxon>Gillisia</taxon>
    </lineage>
</organism>
<proteinExistence type="predicted"/>
<evidence type="ECO:0000313" key="3">
    <source>
        <dbReference type="Proteomes" id="UP000003844"/>
    </source>
</evidence>
<accession>H2BWF1</accession>
<protein>
    <recommendedName>
        <fullName evidence="1">Phosphatidate phosphatase APP1 catalytic domain-containing protein</fullName>
    </recommendedName>
</protein>
<dbReference type="InterPro" id="IPR052935">
    <property type="entry name" value="Mg2+_PAP"/>
</dbReference>
<dbReference type="STRING" id="865937.Gilli_1225"/>
<dbReference type="OrthoDB" id="9789875at2"/>
<gene>
    <name evidence="2" type="ORF">Gilli_1225</name>
</gene>
<feature type="domain" description="Phosphatidate phosphatase APP1 catalytic" evidence="1">
    <location>
        <begin position="147"/>
        <end position="302"/>
    </location>
</feature>
<dbReference type="GO" id="GO:0008195">
    <property type="term" value="F:phosphatidate phosphatase activity"/>
    <property type="evidence" value="ECO:0007669"/>
    <property type="project" value="InterPro"/>
</dbReference>
<dbReference type="InterPro" id="IPR019236">
    <property type="entry name" value="APP1_cat"/>
</dbReference>
<evidence type="ECO:0000313" key="2">
    <source>
        <dbReference type="EMBL" id="EHQ01894.1"/>
    </source>
</evidence>
<dbReference type="Proteomes" id="UP000003844">
    <property type="component" value="Unassembled WGS sequence"/>
</dbReference>
<evidence type="ECO:0000259" key="1">
    <source>
        <dbReference type="Pfam" id="PF09949"/>
    </source>
</evidence>
<dbReference type="PANTHER" id="PTHR28208">
    <property type="entry name" value="PHOSPHATIDATE PHOSPHATASE APP1"/>
    <property type="match status" value="1"/>
</dbReference>
<dbReference type="EMBL" id="JH594606">
    <property type="protein sequence ID" value="EHQ01894.1"/>
    <property type="molecule type" value="Genomic_DNA"/>
</dbReference>
<reference evidence="3" key="1">
    <citation type="journal article" date="2012" name="Stand. Genomic Sci.">
        <title>Genome sequence of the Antarctic rhodopsins-containing flavobacterium Gillisia limnaea type strain (R-8282(T)).</title>
        <authorList>
            <person name="Riedel T."/>
            <person name="Held B."/>
            <person name="Nolan M."/>
            <person name="Lucas S."/>
            <person name="Lapidus A."/>
            <person name="Tice H."/>
            <person name="Del Rio T.G."/>
            <person name="Cheng J.F."/>
            <person name="Han C."/>
            <person name="Tapia R."/>
            <person name="Goodwin L.A."/>
            <person name="Pitluck S."/>
            <person name="Liolios K."/>
            <person name="Mavromatis K."/>
            <person name="Pagani I."/>
            <person name="Ivanova N."/>
            <person name="Mikhailova N."/>
            <person name="Pati A."/>
            <person name="Chen A."/>
            <person name="Palaniappan K."/>
            <person name="Land M."/>
            <person name="Rohde M."/>
            <person name="Tindall B.J."/>
            <person name="Detter J.C."/>
            <person name="Goker M."/>
            <person name="Bristow J."/>
            <person name="Eisen J.A."/>
            <person name="Markowitz V."/>
            <person name="Hugenholtz P."/>
            <person name="Kyrpides N.C."/>
            <person name="Klenk H.P."/>
            <person name="Woyke T."/>
        </authorList>
    </citation>
    <scope>NUCLEOTIDE SEQUENCE [LARGE SCALE GENOMIC DNA]</scope>
    <source>
        <strain evidence="3">DSM 15749 / LMG 21470 / R-8282</strain>
    </source>
</reference>
<dbReference type="eggNOG" id="COG4850">
    <property type="taxonomic scope" value="Bacteria"/>
</dbReference>
<dbReference type="RefSeq" id="WP_006988211.1">
    <property type="nucleotide sequence ID" value="NZ_JH594606.1"/>
</dbReference>
<keyword evidence="3" id="KW-1185">Reference proteome</keyword>
<sequence length="346" mass="40040">MRKRLKKSLGFYKKIDNVLITPYRSYGTRNHLYLLGRALDDIPLKILEDQSIFKTIKNTIRQFNTFEIAGAQIELEIPDLIKLSTKADDEGYFLFDKTVPQDLSLAADAEGWVKVDIRYIDALHPETKLEKDHFKGELLIPEPEAEYGVISDIDDTILHTGVTSFFKLRLLKNSLLTNAYERISLKGAPELYQKLHLGKSGKNKNPMFYLSNSPWNLYQYLKLFLDFNNFPKGPILLRNFRTPFDRSLKPEKPHKQKEIINILRTYPDLNFILIGDSGEHDASIYTDIAVQFPERILAIYLRSVNHKRQMQRVQSIVDSFETTPVLMTDSSKEAEEHARKSGFILL</sequence>